<protein>
    <submittedName>
        <fullName evidence="2">MFS transporter</fullName>
    </submittedName>
</protein>
<dbReference type="RefSeq" id="WP_057789401.1">
    <property type="nucleotide sequence ID" value="NZ_CANLMS010000010.1"/>
</dbReference>
<feature type="chain" id="PRO_5043701052" evidence="1">
    <location>
        <begin position="23"/>
        <end position="93"/>
    </location>
</feature>
<feature type="signal peptide" evidence="1">
    <location>
        <begin position="1"/>
        <end position="22"/>
    </location>
</feature>
<reference evidence="2 4" key="1">
    <citation type="submission" date="2015-12" db="EMBL/GenBank/DDBJ databases">
        <title>Intraspecies pangenome expansion in the marine bacterium Alteromonas.</title>
        <authorList>
            <person name="Lopez-Perez M."/>
            <person name="Rodriguez-Valera F."/>
        </authorList>
    </citation>
    <scope>NUCLEOTIDE SEQUENCE [LARGE SCALE GENOMIC DNA]</scope>
    <source>
        <strain evidence="2 4">LMG 21861</strain>
    </source>
</reference>
<keyword evidence="1" id="KW-0732">Signal</keyword>
<dbReference type="KEGG" id="asq:AVL57_17940"/>
<proteinExistence type="predicted"/>
<evidence type="ECO:0000313" key="4">
    <source>
        <dbReference type="Proteomes" id="UP000056750"/>
    </source>
</evidence>
<keyword evidence="4" id="KW-1185">Reference proteome</keyword>
<dbReference type="Proteomes" id="UP001170717">
    <property type="component" value="Unassembled WGS sequence"/>
</dbReference>
<organism evidence="3 5">
    <name type="scientific">Alteromonas stellipolaris</name>
    <dbReference type="NCBI Taxonomy" id="233316"/>
    <lineage>
        <taxon>Bacteria</taxon>
        <taxon>Pseudomonadati</taxon>
        <taxon>Pseudomonadota</taxon>
        <taxon>Gammaproteobacteria</taxon>
        <taxon>Alteromonadales</taxon>
        <taxon>Alteromonadaceae</taxon>
        <taxon>Alteromonas/Salinimonas group</taxon>
        <taxon>Alteromonas</taxon>
    </lineage>
</organism>
<evidence type="ECO:0000313" key="3">
    <source>
        <dbReference type="EMBL" id="MDO6578711.1"/>
    </source>
</evidence>
<name>A0AAW7Z6R3_9ALTE</name>
<evidence type="ECO:0000256" key="1">
    <source>
        <dbReference type="SAM" id="SignalP"/>
    </source>
</evidence>
<dbReference type="AlphaFoldDB" id="A0AAW7Z6R3"/>
<evidence type="ECO:0000313" key="5">
    <source>
        <dbReference type="Proteomes" id="UP001170717"/>
    </source>
</evidence>
<accession>A0AAW7Z6R3</accession>
<evidence type="ECO:0000313" key="2">
    <source>
        <dbReference type="EMBL" id="AMJ75675.1"/>
    </source>
</evidence>
<sequence length="93" mass="9819">MKTSLLAASIVSITLFSAGANAQESILQSILTNMVEHAVSITTNEVKANVYQTVANTAYHFELEGEATMGKVQVTDIAATSSADTEEVSPRAE</sequence>
<dbReference type="EMBL" id="CP013926">
    <property type="protein sequence ID" value="AMJ75675.1"/>
    <property type="molecule type" value="Genomic_DNA"/>
</dbReference>
<gene>
    <name evidence="2" type="ORF">AVL57_17940</name>
    <name evidence="3" type="ORF">Q4527_15005</name>
</gene>
<reference evidence="3" key="2">
    <citation type="submission" date="2023-07" db="EMBL/GenBank/DDBJ databases">
        <title>Genome content predicts the carbon catabolic preferences of heterotrophic bacteria.</title>
        <authorList>
            <person name="Gralka M."/>
        </authorList>
    </citation>
    <scope>NUCLEOTIDE SEQUENCE</scope>
    <source>
        <strain evidence="3">F2M12</strain>
    </source>
</reference>
<dbReference type="EMBL" id="JAUOQI010000011">
    <property type="protein sequence ID" value="MDO6578711.1"/>
    <property type="molecule type" value="Genomic_DNA"/>
</dbReference>
<dbReference type="Proteomes" id="UP000056750">
    <property type="component" value="Chromosome"/>
</dbReference>